<reference evidence="1" key="1">
    <citation type="submission" date="2021-02" db="EMBL/GenBank/DDBJ databases">
        <authorList>
            <person name="Dougan E. K."/>
            <person name="Rhodes N."/>
            <person name="Thang M."/>
            <person name="Chan C."/>
        </authorList>
    </citation>
    <scope>NUCLEOTIDE SEQUENCE</scope>
</reference>
<feature type="non-terminal residue" evidence="1">
    <location>
        <position position="642"/>
    </location>
</feature>
<proteinExistence type="predicted"/>
<dbReference type="Proteomes" id="UP000626109">
    <property type="component" value="Unassembled WGS sequence"/>
</dbReference>
<accession>A0A813KY19</accession>
<evidence type="ECO:0000313" key="1">
    <source>
        <dbReference type="EMBL" id="CAE8714792.1"/>
    </source>
</evidence>
<dbReference type="AlphaFoldDB" id="A0A813KY19"/>
<dbReference type="EMBL" id="CAJNNW010032675">
    <property type="protein sequence ID" value="CAE8714792.1"/>
    <property type="molecule type" value="Genomic_DNA"/>
</dbReference>
<protein>
    <submittedName>
        <fullName evidence="1">Uncharacterized protein</fullName>
    </submittedName>
</protein>
<dbReference type="Gene3D" id="2.60.120.620">
    <property type="entry name" value="q2cbj1_9rhob like domain"/>
    <property type="match status" value="1"/>
</dbReference>
<sequence>YKIHSAADAMHLLAPSVRSALPANTALLHQALQGKRRRTRESASLCHDCRARSRAAHFCIGAIGSLTARSASSATSLSAGHARSASEKRQARRWPTGHRVVLRHTVSGHIFEFLVEKRGEAVLLSARASPFERLALPKAIPERVNVLAGAGAHSGALAEPMEPRIAMSRGTDKDWQLLWRVSSQAEEATDQVSRRSGGKNTVEICSATRPDLLLSASPQGGLLVRQHIDSLSSTRELFTFQELSCEEPETMPRPVWHRQASPNSDIADRESANASCTVGQSETGSHLLSEQQLRDFALDGFVVVRDAVPAFLWQPASALVHSELGRPGGIISGGSPSNSGFEELGKLQGGICNRAQFQQLLMHPRSGAGTCAAQLLGVRSVGAALGKQPQQLPCQVALRFPDPLLAEAEATKSAGGVPLLRSQRLRLQDLSWHTDGCHTRQCSRHPFSLLVGVALTDSEHDERPTKEASEGEDVLSGNLCVWPGSHIDLRRPPGIRICDRNADIPSLLALGAPLAGYEGLGQESYPQSDALSAAAARGPGYFGRPVPLKLRAGDCVILHPHTAHAAAPRYIPVGIRAMAYFRLHPRAASDASKDDEDKADEETCAQVFFDLPAVADALGGPDTLWSSVLRAFMSGGRASLEN</sequence>
<evidence type="ECO:0000313" key="2">
    <source>
        <dbReference type="Proteomes" id="UP000626109"/>
    </source>
</evidence>
<name>A0A813KY19_POLGL</name>
<organism evidence="1 2">
    <name type="scientific">Polarella glacialis</name>
    <name type="common">Dinoflagellate</name>
    <dbReference type="NCBI Taxonomy" id="89957"/>
    <lineage>
        <taxon>Eukaryota</taxon>
        <taxon>Sar</taxon>
        <taxon>Alveolata</taxon>
        <taxon>Dinophyceae</taxon>
        <taxon>Suessiales</taxon>
        <taxon>Suessiaceae</taxon>
        <taxon>Polarella</taxon>
    </lineage>
</organism>
<gene>
    <name evidence="1" type="ORF">PGLA2088_LOCUS38201</name>
</gene>
<dbReference type="SUPFAM" id="SSF51197">
    <property type="entry name" value="Clavaminate synthase-like"/>
    <property type="match status" value="1"/>
</dbReference>
<comment type="caution">
    <text evidence="1">The sequence shown here is derived from an EMBL/GenBank/DDBJ whole genome shotgun (WGS) entry which is preliminary data.</text>
</comment>